<evidence type="ECO:0000256" key="1">
    <source>
        <dbReference type="SAM" id="SignalP"/>
    </source>
</evidence>
<gene>
    <name evidence="2" type="ORF">CELE_Y71F9AM.11</name>
    <name evidence="2 4" type="ORF">Y71F9AM.11</name>
</gene>
<feature type="chain" id="PRO_5027812521" evidence="1">
    <location>
        <begin position="21"/>
        <end position="98"/>
    </location>
</feature>
<protein>
    <submittedName>
        <fullName evidence="2">Conserved secreted protein</fullName>
    </submittedName>
</protein>
<dbReference type="InParanoid" id="A0A6V7QYG4"/>
<sequence>MKLLVPLAALLLLVAEPTCSAPTQAPSNHSITINSEVIQIPDSIARSLQLENDSALVEDQRYGPIELNFWHKVKHAIDKGLKKLGDTIIDGLAGSIIG</sequence>
<name>A0A6V7QYG4_CAEEL</name>
<feature type="signal peptide" evidence="1">
    <location>
        <begin position="1"/>
        <end position="20"/>
    </location>
</feature>
<proteinExistence type="predicted"/>
<organism evidence="2 3">
    <name type="scientific">Caenorhabditis elegans</name>
    <dbReference type="NCBI Taxonomy" id="6239"/>
    <lineage>
        <taxon>Eukaryota</taxon>
        <taxon>Metazoa</taxon>
        <taxon>Ecdysozoa</taxon>
        <taxon>Nematoda</taxon>
        <taxon>Chromadorea</taxon>
        <taxon>Rhabditida</taxon>
        <taxon>Rhabditina</taxon>
        <taxon>Rhabditomorpha</taxon>
        <taxon>Rhabditoidea</taxon>
        <taxon>Rhabditidae</taxon>
        <taxon>Peloderinae</taxon>
        <taxon>Caenorhabditis</taxon>
    </lineage>
</organism>
<evidence type="ECO:0000313" key="3">
    <source>
        <dbReference type="Proteomes" id="UP000001940"/>
    </source>
</evidence>
<dbReference type="AlphaFoldDB" id="A0A6V7QYG4"/>
<dbReference type="Proteomes" id="UP000001940">
    <property type="component" value="Chromosome I"/>
</dbReference>
<dbReference type="EMBL" id="BX284601">
    <property type="protein sequence ID" value="CAD1857020.1"/>
    <property type="molecule type" value="Genomic_DNA"/>
</dbReference>
<evidence type="ECO:0000313" key="4">
    <source>
        <dbReference type="WormBase" id="Y71F9AM.11"/>
    </source>
</evidence>
<reference evidence="2 3" key="1">
    <citation type="journal article" date="1998" name="Science">
        <title>Genome sequence of the nematode C. elegans: a platform for investigating biology.</title>
        <authorList>
            <consortium name="The C. elegans sequencing consortium"/>
            <person name="Sulson J.E."/>
            <person name="Waterston R."/>
        </authorList>
    </citation>
    <scope>NUCLEOTIDE SEQUENCE [LARGE SCALE GENOMIC DNA]</scope>
    <source>
        <strain evidence="2 3">Bristol N2</strain>
    </source>
</reference>
<evidence type="ECO:0000313" key="2">
    <source>
        <dbReference type="EMBL" id="CAD1857020.1"/>
    </source>
</evidence>
<dbReference type="WormBase" id="Y71F9AM.11">
    <property type="protein sequence ID" value="CE54218"/>
    <property type="gene ID" value="WBGene00306080"/>
</dbReference>
<dbReference type="AGR" id="WB:WBGene00306080"/>
<keyword evidence="3" id="KW-1185">Reference proteome</keyword>
<keyword evidence="1" id="KW-0732">Signal</keyword>
<accession>A0A6V7QYG4</accession>